<reference evidence="1 2" key="1">
    <citation type="submission" date="2017-06" db="EMBL/GenBank/DDBJ databases">
        <authorList>
            <consortium name="Pathogen Informatics"/>
        </authorList>
    </citation>
    <scope>NUCLEOTIDE SEQUENCE [LARGE SCALE GENOMIC DNA]</scope>
    <source>
        <strain evidence="1 2">NCTC13490</strain>
    </source>
</reference>
<organism evidence="1 2">
    <name type="scientific">Chryseobacterium taklimakanense</name>
    <dbReference type="NCBI Taxonomy" id="536441"/>
    <lineage>
        <taxon>Bacteria</taxon>
        <taxon>Pseudomonadati</taxon>
        <taxon>Bacteroidota</taxon>
        <taxon>Flavobacteriia</taxon>
        <taxon>Flavobacteriales</taxon>
        <taxon>Weeksellaceae</taxon>
        <taxon>Chryseobacterium group</taxon>
        <taxon>Chryseobacterium</taxon>
    </lineage>
</organism>
<dbReference type="RefSeq" id="WP_095073534.1">
    <property type="nucleotide sequence ID" value="NZ_LT906465.1"/>
</dbReference>
<dbReference type="EMBL" id="LT906465">
    <property type="protein sequence ID" value="SNV50602.1"/>
    <property type="molecule type" value="Genomic_DNA"/>
</dbReference>
<protein>
    <submittedName>
        <fullName evidence="1">Uncharacterized protein</fullName>
    </submittedName>
</protein>
<dbReference type="Proteomes" id="UP000215196">
    <property type="component" value="Chromosome 1"/>
</dbReference>
<gene>
    <name evidence="1" type="ORF">SAMEA4412677_02425</name>
</gene>
<keyword evidence="2" id="KW-1185">Reference proteome</keyword>
<dbReference type="AlphaFoldDB" id="A0A239XW06"/>
<sequence>MNFTIENKGVVSNEFLKKGIKDFKGACDFISKLPYKRNSNKKSVLCVFEDKAGTCSTKHSTLRKLALENDRNDIKLIVGIIKMDAEYTKKIENTLNEYGLEYIPEAHNYLKIENEYYDFTNPNSLYSDLEDKILEEKEIEYNEINDEKIKIHKLFLERWIQDKPKFDLEKIWEVREKCISDLQN</sequence>
<evidence type="ECO:0000313" key="1">
    <source>
        <dbReference type="EMBL" id="SNV50602.1"/>
    </source>
</evidence>
<dbReference type="KEGG" id="ctak:4412677_02425"/>
<evidence type="ECO:0000313" key="2">
    <source>
        <dbReference type="Proteomes" id="UP000215196"/>
    </source>
</evidence>
<name>A0A239XW06_9FLAO</name>
<accession>A0A239XW06</accession>
<proteinExistence type="predicted"/>